<dbReference type="InterPro" id="IPR001451">
    <property type="entry name" value="Hexapep"/>
</dbReference>
<dbReference type="GO" id="GO:0008374">
    <property type="term" value="F:O-acyltransferase activity"/>
    <property type="evidence" value="ECO:0007669"/>
    <property type="project" value="TreeGrafter"/>
</dbReference>
<gene>
    <name evidence="5" type="ORF">EYD46_00850</name>
</gene>
<dbReference type="OrthoDB" id="9814490at2"/>
<dbReference type="SUPFAM" id="SSF51161">
    <property type="entry name" value="Trimeric LpxA-like enzymes"/>
    <property type="match status" value="1"/>
</dbReference>
<dbReference type="PANTHER" id="PTHR23416">
    <property type="entry name" value="SIALIC ACID SYNTHASE-RELATED"/>
    <property type="match status" value="1"/>
</dbReference>
<keyword evidence="4 5" id="KW-0012">Acyltransferase</keyword>
<proteinExistence type="inferred from homology"/>
<dbReference type="CDD" id="cd04647">
    <property type="entry name" value="LbH_MAT_like"/>
    <property type="match status" value="1"/>
</dbReference>
<dbReference type="PANTHER" id="PTHR23416:SF23">
    <property type="entry name" value="ACETYLTRANSFERASE C18B11.09C-RELATED"/>
    <property type="match status" value="1"/>
</dbReference>
<keyword evidence="3" id="KW-0677">Repeat</keyword>
<evidence type="ECO:0000313" key="5">
    <source>
        <dbReference type="EMBL" id="TBN18646.1"/>
    </source>
</evidence>
<dbReference type="AlphaFoldDB" id="A0A4Q9FS65"/>
<organism evidence="5 6">
    <name type="scientific">Hyunsoonleella pacifica</name>
    <dbReference type="NCBI Taxonomy" id="1080224"/>
    <lineage>
        <taxon>Bacteria</taxon>
        <taxon>Pseudomonadati</taxon>
        <taxon>Bacteroidota</taxon>
        <taxon>Flavobacteriia</taxon>
        <taxon>Flavobacteriales</taxon>
        <taxon>Flavobacteriaceae</taxon>
    </lineage>
</organism>
<accession>A0A4Q9FS65</accession>
<evidence type="ECO:0000256" key="1">
    <source>
        <dbReference type="ARBA" id="ARBA00007274"/>
    </source>
</evidence>
<keyword evidence="2 5" id="KW-0808">Transferase</keyword>
<dbReference type="GO" id="GO:0005829">
    <property type="term" value="C:cytosol"/>
    <property type="evidence" value="ECO:0007669"/>
    <property type="project" value="TreeGrafter"/>
</dbReference>
<evidence type="ECO:0000256" key="2">
    <source>
        <dbReference type="ARBA" id="ARBA00022679"/>
    </source>
</evidence>
<dbReference type="InterPro" id="IPR018357">
    <property type="entry name" value="Hexapep_transf_CS"/>
</dbReference>
<comment type="similarity">
    <text evidence="1">Belongs to the transferase hexapeptide repeat family.</text>
</comment>
<protein>
    <submittedName>
        <fullName evidence="5">Acyltransferase</fullName>
    </submittedName>
</protein>
<evidence type="ECO:0000256" key="4">
    <source>
        <dbReference type="ARBA" id="ARBA00023315"/>
    </source>
</evidence>
<dbReference type="PROSITE" id="PS00101">
    <property type="entry name" value="HEXAPEP_TRANSFERASES"/>
    <property type="match status" value="1"/>
</dbReference>
<name>A0A4Q9FS65_9FLAO</name>
<dbReference type="Gene3D" id="2.160.10.10">
    <property type="entry name" value="Hexapeptide repeat proteins"/>
    <property type="match status" value="1"/>
</dbReference>
<dbReference type="InterPro" id="IPR051159">
    <property type="entry name" value="Hexapeptide_acetyltransf"/>
</dbReference>
<comment type="caution">
    <text evidence="5">The sequence shown here is derived from an EMBL/GenBank/DDBJ whole genome shotgun (WGS) entry which is preliminary data.</text>
</comment>
<dbReference type="Proteomes" id="UP000292372">
    <property type="component" value="Unassembled WGS sequence"/>
</dbReference>
<sequence>MQHILSLVYKGLRKLFYIGKYFCDGCICRVLFYLNKVKYQSMSTKGVPKIMVARGGVMEIGRGFRMNNTMISNPIGCTQPCMFFVDKGAKLIIGENTNMSQTALVCHTSINIGNHVKIGGGVCIYDTDFHSLDKAKRISMDDDIKYKKVSPVRIGDYVFIGAYSIILKGVTIGENSIIGAGSLVTKNIPANEIWAGNPAKKIKTINSYPQ</sequence>
<keyword evidence="6" id="KW-1185">Reference proteome</keyword>
<dbReference type="Pfam" id="PF00132">
    <property type="entry name" value="Hexapep"/>
    <property type="match status" value="1"/>
</dbReference>
<dbReference type="EMBL" id="SIRS01000001">
    <property type="protein sequence ID" value="TBN18646.1"/>
    <property type="molecule type" value="Genomic_DNA"/>
</dbReference>
<dbReference type="InterPro" id="IPR011004">
    <property type="entry name" value="Trimer_LpxA-like_sf"/>
</dbReference>
<evidence type="ECO:0000313" key="6">
    <source>
        <dbReference type="Proteomes" id="UP000292372"/>
    </source>
</evidence>
<reference evidence="5 6" key="1">
    <citation type="journal article" date="2015" name="Int. J. Syst. Evol. Microbiol.">
        <title>Hyunsoonleella pacifica sp. nov., isolated from seawater of South Pacific Gyre.</title>
        <authorList>
            <person name="Gao X."/>
            <person name="Zhang Z."/>
            <person name="Dai X."/>
            <person name="Zhang X.H."/>
        </authorList>
    </citation>
    <scope>NUCLEOTIDE SEQUENCE [LARGE SCALE GENOMIC DNA]</scope>
    <source>
        <strain evidence="5 6">SW033</strain>
    </source>
</reference>
<evidence type="ECO:0000256" key="3">
    <source>
        <dbReference type="ARBA" id="ARBA00022737"/>
    </source>
</evidence>